<dbReference type="SUPFAM" id="SSF53756">
    <property type="entry name" value="UDP-Glycosyltransferase/glycogen phosphorylase"/>
    <property type="match status" value="1"/>
</dbReference>
<feature type="domain" description="Glycosyl transferase family 1" evidence="2">
    <location>
        <begin position="200"/>
        <end position="360"/>
    </location>
</feature>
<proteinExistence type="predicted"/>
<dbReference type="STRING" id="1802579.A2310_07245"/>
<dbReference type="GO" id="GO:0016757">
    <property type="term" value="F:glycosyltransferase activity"/>
    <property type="evidence" value="ECO:0007669"/>
    <property type="project" value="InterPro"/>
</dbReference>
<feature type="domain" description="Glycosyltransferase subfamily 4-like N-terminal" evidence="3">
    <location>
        <begin position="20"/>
        <end position="185"/>
    </location>
</feature>
<evidence type="ECO:0000313" key="4">
    <source>
        <dbReference type="EMBL" id="OGC22546.1"/>
    </source>
</evidence>
<evidence type="ECO:0000259" key="3">
    <source>
        <dbReference type="Pfam" id="PF13439"/>
    </source>
</evidence>
<dbReference type="EMBL" id="MEUB01000027">
    <property type="protein sequence ID" value="OGC22546.1"/>
    <property type="molecule type" value="Genomic_DNA"/>
</dbReference>
<dbReference type="Gene3D" id="3.40.50.2000">
    <property type="entry name" value="Glycogen Phosphorylase B"/>
    <property type="match status" value="2"/>
</dbReference>
<dbReference type="FunFam" id="3.40.50.2000:FF:000119">
    <property type="entry name" value="Glycosyl transferase group 1"/>
    <property type="match status" value="1"/>
</dbReference>
<sequence>MNKKLKIGIDARFAIKNRRGIGNYTLKLIQNLAEIDKVNQYILYVDSDDIEGVLPKQSNFSTKKLLISNYLIWEQILLPFVARFDNIEILHCTGNTAPVFLSKKIKLIVTIHDVMYLKDYSLLPKSASMYQRIGRIYRKYIVRRVISKTFRIITDSEFSKIDILHHFPKIAPNNILVVYAGMDTRFHIVDKNKELCDKVKSSFNIKNKYILALGATDPRKNTEFIIKSYLEIKKDEKIKESLVVLGIKNWKKTKLFELISRHPNIKDVIVVGFVEDDDIVALYNCAELFVYPSLYEGFGLPVLEAMACGVPVITSNKSCLPEISGGAAVLVDPTSNEDFKNAIINVVNNKQMKDDMRIKGLERTKAFSWMKMASRILSIYEIAGKK</sequence>
<reference evidence="4 5" key="1">
    <citation type="journal article" date="2016" name="Nat. Commun.">
        <title>Thousands of microbial genomes shed light on interconnected biogeochemical processes in an aquifer system.</title>
        <authorList>
            <person name="Anantharaman K."/>
            <person name="Brown C.T."/>
            <person name="Hug L.A."/>
            <person name="Sharon I."/>
            <person name="Castelle C.J."/>
            <person name="Probst A.J."/>
            <person name="Thomas B.C."/>
            <person name="Singh A."/>
            <person name="Wilkins M.J."/>
            <person name="Karaoz U."/>
            <person name="Brodie E.L."/>
            <person name="Williams K.H."/>
            <person name="Hubbard S.S."/>
            <person name="Banfield J.F."/>
        </authorList>
    </citation>
    <scope>NUCLEOTIDE SEQUENCE [LARGE SCALE GENOMIC DNA]</scope>
</reference>
<protein>
    <recommendedName>
        <fullName evidence="6">Glycosyl transferase family 1 domain-containing protein</fullName>
    </recommendedName>
</protein>
<keyword evidence="1" id="KW-0808">Transferase</keyword>
<dbReference type="GO" id="GO:0009103">
    <property type="term" value="P:lipopolysaccharide biosynthetic process"/>
    <property type="evidence" value="ECO:0007669"/>
    <property type="project" value="TreeGrafter"/>
</dbReference>
<evidence type="ECO:0000313" key="5">
    <source>
        <dbReference type="Proteomes" id="UP000178417"/>
    </source>
</evidence>
<dbReference type="PANTHER" id="PTHR46401:SF2">
    <property type="entry name" value="GLYCOSYLTRANSFERASE WBBK-RELATED"/>
    <property type="match status" value="1"/>
</dbReference>
<dbReference type="Pfam" id="PF00534">
    <property type="entry name" value="Glycos_transf_1"/>
    <property type="match status" value="1"/>
</dbReference>
<accession>A0A1F4SQ29</accession>
<comment type="caution">
    <text evidence="4">The sequence shown here is derived from an EMBL/GenBank/DDBJ whole genome shotgun (WGS) entry which is preliminary data.</text>
</comment>
<evidence type="ECO:0000259" key="2">
    <source>
        <dbReference type="Pfam" id="PF00534"/>
    </source>
</evidence>
<dbReference type="PANTHER" id="PTHR46401">
    <property type="entry name" value="GLYCOSYLTRANSFERASE WBBK-RELATED"/>
    <property type="match status" value="1"/>
</dbReference>
<gene>
    <name evidence="4" type="ORF">A2310_07245</name>
</gene>
<dbReference type="CDD" id="cd03809">
    <property type="entry name" value="GT4_MtfB-like"/>
    <property type="match status" value="1"/>
</dbReference>
<name>A0A1F4SQ29_UNCSA</name>
<dbReference type="InterPro" id="IPR001296">
    <property type="entry name" value="Glyco_trans_1"/>
</dbReference>
<dbReference type="Pfam" id="PF13439">
    <property type="entry name" value="Glyco_transf_4"/>
    <property type="match status" value="1"/>
</dbReference>
<dbReference type="AlphaFoldDB" id="A0A1F4SQ29"/>
<evidence type="ECO:0008006" key="6">
    <source>
        <dbReference type="Google" id="ProtNLM"/>
    </source>
</evidence>
<dbReference type="InterPro" id="IPR028098">
    <property type="entry name" value="Glyco_trans_4-like_N"/>
</dbReference>
<organism evidence="4 5">
    <name type="scientific">candidate division WOR-1 bacterium RIFOXYB2_FULL_37_13</name>
    <dbReference type="NCBI Taxonomy" id="1802579"/>
    <lineage>
        <taxon>Bacteria</taxon>
        <taxon>Bacillati</taxon>
        <taxon>Saganbacteria</taxon>
    </lineage>
</organism>
<dbReference type="Proteomes" id="UP000178417">
    <property type="component" value="Unassembled WGS sequence"/>
</dbReference>
<evidence type="ECO:0000256" key="1">
    <source>
        <dbReference type="ARBA" id="ARBA00022679"/>
    </source>
</evidence>